<dbReference type="Gene3D" id="2.100.10.20">
    <property type="entry name" value="Vitelline membrane outer layer protein I (VOMI)"/>
    <property type="match status" value="1"/>
</dbReference>
<dbReference type="AlphaFoldDB" id="A0AAV3AW47"/>
<protein>
    <recommendedName>
        <fullName evidence="3">Vitelline membrane outer layer protein 1 homolog</fullName>
    </recommendedName>
</protein>
<evidence type="ECO:0000313" key="2">
    <source>
        <dbReference type="Proteomes" id="UP001181693"/>
    </source>
</evidence>
<comment type="caution">
    <text evidence="1">The sequence shown here is derived from an EMBL/GenBank/DDBJ whole genome shotgun (WGS) entry which is preliminary data.</text>
</comment>
<reference evidence="1" key="1">
    <citation type="thesis" date="2020" institute="ProQuest LLC" country="789 East Eisenhower Parkway, Ann Arbor, MI, USA">
        <title>Comparative Genomics and Chromosome Evolution.</title>
        <authorList>
            <person name="Mudd A.B."/>
        </authorList>
    </citation>
    <scope>NUCLEOTIDE SEQUENCE</scope>
    <source>
        <strain evidence="1">1538</strain>
        <tissue evidence="1">Blood</tissue>
    </source>
</reference>
<dbReference type="InterPro" id="IPR005515">
    <property type="entry name" value="VOMI"/>
</dbReference>
<gene>
    <name evidence="1" type="ORF">GDO54_005882</name>
</gene>
<keyword evidence="2" id="KW-1185">Reference proteome</keyword>
<dbReference type="CDD" id="cd00220">
    <property type="entry name" value="VMO-I"/>
    <property type="match status" value="1"/>
</dbReference>
<dbReference type="Pfam" id="PF03762">
    <property type="entry name" value="VOMI"/>
    <property type="match status" value="1"/>
</dbReference>
<evidence type="ECO:0008006" key="3">
    <source>
        <dbReference type="Google" id="ProtNLM"/>
    </source>
</evidence>
<dbReference type="InterPro" id="IPR036706">
    <property type="entry name" value="VOMI_sf"/>
</dbReference>
<dbReference type="PANTHER" id="PTHR18841:SF2">
    <property type="entry name" value="VITELLINE MEMBRANE OUTER LAYER PROTEIN 1 HOMOLOG"/>
    <property type="match status" value="1"/>
</dbReference>
<evidence type="ECO:0000313" key="1">
    <source>
        <dbReference type="EMBL" id="DBA29823.1"/>
    </source>
</evidence>
<sequence length="288" mass="31943">MILELYCNVGFVYRKYRNKARWWTHCVTYPVGGDVHGAQGLGSSLVLSRASRGEDVVWQATARLLTPCPPRQVTANKCSTKGKSRRVVRRAKRAGPAANKVGQETALGEHPTIGVPNGGPWGEWGPVEWCPCGYRARGFSLKVEDKMKIEDDTALNGIRLFCVNRNDTWTLPGEIELESKTVYPIQSTEAPWGEWSEVMWCPTGFLVRFSMQVEPHKKGGDDTAANNFMFLCSDYTVHLGSGQSWGHYGKWSGLCKFGICGMKTKVEPPQGTGDDTALNDAQFICCQE</sequence>
<proteinExistence type="predicted"/>
<dbReference type="GO" id="GO:0005615">
    <property type="term" value="C:extracellular space"/>
    <property type="evidence" value="ECO:0007669"/>
    <property type="project" value="TreeGrafter"/>
</dbReference>
<dbReference type="SUPFAM" id="SSF51092">
    <property type="entry name" value="Vitelline membrane outer protein-I (VMO-I)"/>
    <property type="match status" value="1"/>
</dbReference>
<dbReference type="Proteomes" id="UP001181693">
    <property type="component" value="Unassembled WGS sequence"/>
</dbReference>
<accession>A0AAV3AW47</accession>
<organism evidence="1 2">
    <name type="scientific">Pyxicephalus adspersus</name>
    <name type="common">African bullfrog</name>
    <dbReference type="NCBI Taxonomy" id="30357"/>
    <lineage>
        <taxon>Eukaryota</taxon>
        <taxon>Metazoa</taxon>
        <taxon>Chordata</taxon>
        <taxon>Craniata</taxon>
        <taxon>Vertebrata</taxon>
        <taxon>Euteleostomi</taxon>
        <taxon>Amphibia</taxon>
        <taxon>Batrachia</taxon>
        <taxon>Anura</taxon>
        <taxon>Neobatrachia</taxon>
        <taxon>Ranoidea</taxon>
        <taxon>Pyxicephalidae</taxon>
        <taxon>Pyxicephalinae</taxon>
        <taxon>Pyxicephalus</taxon>
    </lineage>
</organism>
<dbReference type="EMBL" id="DYDO01000002">
    <property type="protein sequence ID" value="DBA29823.1"/>
    <property type="molecule type" value="Genomic_DNA"/>
</dbReference>
<dbReference type="PANTHER" id="PTHR18841">
    <property type="entry name" value="VITELLINE MEMBRANE OUTER LAYER PROTEIN I-RELATED"/>
    <property type="match status" value="1"/>
</dbReference>
<name>A0AAV3AW47_PYXAD</name>